<keyword evidence="2" id="KW-0472">Membrane</keyword>
<sequence>MSRSTINANVRDRFPYAQPRLFAGGIFWLTNILIDDHFELSKFSGRQAFRQSCTALSDLGIDHRSETSMSAAYTKRGDDMREDLQALKPPSARICIRFYDHYNGFDHVVAEHDLRLNNREYNHNELASSSHDNIDHDNNHPPARHKSFCEFACNTSVRGSYKLKLKFKFEFKLEFEVEFEFKLKLKLEYPSCNNNLKFPNNVLAATSPEFHDDHVLAATSAQFYDHHDDSASSRDNFKQDHNHTASSSDHVKHDHNDSATTPGHDFFKHRIIVHSVVDDLRDFIRVGNFQFATQTTFVTAVAPTTSADGSIGYTTITSLVVTTQPATTIVAPATFTSTPGVAPTLVASNTDGSGSSGLSTGAKAGIGAGVGILVLAAAIFGGWYSWFMRRRRKRESYSGSDRYSDNPMGPSMTGLGIGAGAAGGMGAVAAMSRYRDNSRSDRMTEVTRSDLPSPPLPSPPPRSPDRLLPPTVAAARTWGSVSPPPQHGYQGTSNMSVSDQSEYSQGNGHYQPPLGHQYQPPLGNQYQPPPAAPAAAAVAGAGYFPPPTNELPDNQRNIAQLSDALPLPPSHNDRSFPEDDVMSHQSYQQANVGHDGYWSGRPSNPSAPSAPSAPTSAQESYELPGQSPTPAPAQPAQGQSGYRGMDPEVPLHQRMEGGRVPYRPGHLGPSHNF</sequence>
<evidence type="ECO:0000313" key="3">
    <source>
        <dbReference type="EMBL" id="KAJ9612495.1"/>
    </source>
</evidence>
<proteinExistence type="predicted"/>
<dbReference type="EMBL" id="JAPDRK010000005">
    <property type="protein sequence ID" value="KAJ9612495.1"/>
    <property type="molecule type" value="Genomic_DNA"/>
</dbReference>
<keyword evidence="4" id="KW-1185">Reference proteome</keyword>
<evidence type="ECO:0000256" key="2">
    <source>
        <dbReference type="SAM" id="Phobius"/>
    </source>
</evidence>
<feature type="region of interest" description="Disordered" evidence="1">
    <location>
        <begin position="563"/>
        <end position="673"/>
    </location>
</feature>
<feature type="compositionally biased region" description="Pro residues" evidence="1">
    <location>
        <begin position="452"/>
        <end position="462"/>
    </location>
</feature>
<protein>
    <submittedName>
        <fullName evidence="3">Uncharacterized protein</fullName>
    </submittedName>
</protein>
<evidence type="ECO:0000256" key="1">
    <source>
        <dbReference type="SAM" id="MobiDB-lite"/>
    </source>
</evidence>
<comment type="caution">
    <text evidence="3">The sequence shown here is derived from an EMBL/GenBank/DDBJ whole genome shotgun (WGS) entry which is preliminary data.</text>
</comment>
<feature type="compositionally biased region" description="Basic and acidic residues" evidence="1">
    <location>
        <begin position="435"/>
        <end position="448"/>
    </location>
</feature>
<feature type="compositionally biased region" description="Polar residues" evidence="1">
    <location>
        <begin position="489"/>
        <end position="508"/>
    </location>
</feature>
<feature type="compositionally biased region" description="Basic and acidic residues" evidence="1">
    <location>
        <begin position="645"/>
        <end position="657"/>
    </location>
</feature>
<organism evidence="3 4">
    <name type="scientific">Cladophialophora chaetospira</name>
    <dbReference type="NCBI Taxonomy" id="386627"/>
    <lineage>
        <taxon>Eukaryota</taxon>
        <taxon>Fungi</taxon>
        <taxon>Dikarya</taxon>
        <taxon>Ascomycota</taxon>
        <taxon>Pezizomycotina</taxon>
        <taxon>Eurotiomycetes</taxon>
        <taxon>Chaetothyriomycetidae</taxon>
        <taxon>Chaetothyriales</taxon>
        <taxon>Herpotrichiellaceae</taxon>
        <taxon>Cladophialophora</taxon>
    </lineage>
</organism>
<dbReference type="Proteomes" id="UP001172673">
    <property type="component" value="Unassembled WGS sequence"/>
</dbReference>
<feature type="compositionally biased region" description="Basic and acidic residues" evidence="1">
    <location>
        <begin position="227"/>
        <end position="257"/>
    </location>
</feature>
<reference evidence="3" key="1">
    <citation type="submission" date="2022-10" db="EMBL/GenBank/DDBJ databases">
        <title>Culturing micro-colonial fungi from biological soil crusts in the Mojave desert and describing Neophaeococcomyces mojavensis, and introducing the new genera and species Taxawa tesnikishii.</title>
        <authorList>
            <person name="Kurbessoian T."/>
            <person name="Stajich J.E."/>
        </authorList>
    </citation>
    <scope>NUCLEOTIDE SEQUENCE</scope>
    <source>
        <strain evidence="3">TK_41</strain>
    </source>
</reference>
<feature type="compositionally biased region" description="Low complexity" evidence="1">
    <location>
        <begin position="602"/>
        <end position="617"/>
    </location>
</feature>
<keyword evidence="2" id="KW-1133">Transmembrane helix</keyword>
<feature type="region of interest" description="Disordered" evidence="1">
    <location>
        <begin position="435"/>
        <end position="534"/>
    </location>
</feature>
<name>A0AA38XFG9_9EURO</name>
<feature type="transmembrane region" description="Helical" evidence="2">
    <location>
        <begin position="408"/>
        <end position="431"/>
    </location>
</feature>
<keyword evidence="2" id="KW-0812">Transmembrane</keyword>
<gene>
    <name evidence="3" type="ORF">H2200_004092</name>
</gene>
<feature type="region of interest" description="Disordered" evidence="1">
    <location>
        <begin position="227"/>
        <end position="261"/>
    </location>
</feature>
<dbReference type="AlphaFoldDB" id="A0AA38XFG9"/>
<evidence type="ECO:0000313" key="4">
    <source>
        <dbReference type="Proteomes" id="UP001172673"/>
    </source>
</evidence>
<accession>A0AA38XFG9</accession>
<feature type="transmembrane region" description="Helical" evidence="2">
    <location>
        <begin position="366"/>
        <end position="387"/>
    </location>
</feature>